<keyword evidence="4" id="KW-1185">Reference proteome</keyword>
<dbReference type="Pfam" id="PF25898">
    <property type="entry name" value="LolA_2nd_metazoa"/>
    <property type="match status" value="1"/>
</dbReference>
<accession>A0AAV4TKV3</accession>
<evidence type="ECO:0000256" key="1">
    <source>
        <dbReference type="SAM" id="Phobius"/>
    </source>
</evidence>
<evidence type="ECO:0000313" key="3">
    <source>
        <dbReference type="EMBL" id="GIY46995.1"/>
    </source>
</evidence>
<proteinExistence type="predicted"/>
<evidence type="ECO:0000259" key="2">
    <source>
        <dbReference type="Pfam" id="PF25898"/>
    </source>
</evidence>
<organism evidence="3 4">
    <name type="scientific">Caerostris extrusa</name>
    <name type="common">Bark spider</name>
    <name type="synonym">Caerostris bankana</name>
    <dbReference type="NCBI Taxonomy" id="172846"/>
    <lineage>
        <taxon>Eukaryota</taxon>
        <taxon>Metazoa</taxon>
        <taxon>Ecdysozoa</taxon>
        <taxon>Arthropoda</taxon>
        <taxon>Chelicerata</taxon>
        <taxon>Arachnida</taxon>
        <taxon>Araneae</taxon>
        <taxon>Araneomorphae</taxon>
        <taxon>Entelegynae</taxon>
        <taxon>Araneoidea</taxon>
        <taxon>Araneidae</taxon>
        <taxon>Caerostris</taxon>
    </lineage>
</organism>
<dbReference type="PANTHER" id="PTHR36902:SF1">
    <property type="entry name" value="ENRICHED IN SURFACE-LABELED PROTEOME PROTEIN 9"/>
    <property type="match status" value="1"/>
</dbReference>
<feature type="domain" description="LolA-like" evidence="2">
    <location>
        <begin position="129"/>
        <end position="346"/>
    </location>
</feature>
<comment type="caution">
    <text evidence="3">The sequence shown here is derived from an EMBL/GenBank/DDBJ whole genome shotgun (WGS) entry which is preliminary data.</text>
</comment>
<keyword evidence="1" id="KW-0472">Membrane</keyword>
<gene>
    <name evidence="3" type="primary">X975_19816</name>
    <name evidence="3" type="ORF">CEXT_212221</name>
</gene>
<feature type="transmembrane region" description="Helical" evidence="1">
    <location>
        <begin position="484"/>
        <end position="504"/>
    </location>
</feature>
<dbReference type="InterPro" id="IPR058831">
    <property type="entry name" value="LolA-like_dom_2nd"/>
</dbReference>
<dbReference type="PANTHER" id="PTHR36902">
    <property type="entry name" value="ENRICHED IN SURFACE-LABELED PROTEOME PROTEIN 9"/>
    <property type="match status" value="1"/>
</dbReference>
<dbReference type="Proteomes" id="UP001054945">
    <property type="component" value="Unassembled WGS sequence"/>
</dbReference>
<evidence type="ECO:0000313" key="4">
    <source>
        <dbReference type="Proteomes" id="UP001054945"/>
    </source>
</evidence>
<dbReference type="AlphaFoldDB" id="A0AAV4TKV3"/>
<reference evidence="3 4" key="1">
    <citation type="submission" date="2021-06" db="EMBL/GenBank/DDBJ databases">
        <title>Caerostris extrusa draft genome.</title>
        <authorList>
            <person name="Kono N."/>
            <person name="Arakawa K."/>
        </authorList>
    </citation>
    <scope>NUCLEOTIDE SEQUENCE [LARGE SCALE GENOMIC DNA]</scope>
</reference>
<sequence>MHSRRNPELILRGHFPFSKDKKRVLANARGRVLFFYKFDFLDRQDIAVFPSLIYTARSGLSSISTKDCEVTHIFTKLKLPDCDTRLCRSTLMAISVRCENSDGELEVDHTYNFFRFRTSISDTNIFLPPSGVFCKVESQWDFPGLPVYFSFSYDLIDEQEESGNNPGVFIVHKKVWYDPKMNILRMDEFDDEGLQIASRIFDLYGGVAYTTIASLSTCEMGPINSAEVSLDEMTRLPKVLFVGKDSLKQAVYVGTRHIHALDYEVWSLPSEDKETDSRIVQDFYFTKNAPKEEGGEEKLKISHAEIYTYERNPQTRKDELSLFTYLAIDNFISKLRWEAFDISPCFSKEQKKGFRLKVDGPPTVRDSRTYQDILKRLYLNLIIATNVSVVRLSEIDCVYDGLTITEITGWILEKPNITGSETGKNEPDMNEAYRIIENAAAAGNLTIKIKKDGKEIKYTITAIEDIDEPPKKETKDTCFSGGTLAGASFGLFIFGFALGTFIYYQVKNRRKQTIDYKVHMDVMKG</sequence>
<dbReference type="EMBL" id="BPLR01011512">
    <property type="protein sequence ID" value="GIY46995.1"/>
    <property type="molecule type" value="Genomic_DNA"/>
</dbReference>
<protein>
    <recommendedName>
        <fullName evidence="2">LolA-like domain-containing protein</fullName>
    </recommendedName>
</protein>
<keyword evidence="1" id="KW-0812">Transmembrane</keyword>
<name>A0AAV4TKV3_CAEEX</name>
<keyword evidence="1" id="KW-1133">Transmembrane helix</keyword>